<dbReference type="InterPro" id="IPR036051">
    <property type="entry name" value="KRAB_dom_sf"/>
</dbReference>
<evidence type="ECO:0000313" key="3">
    <source>
        <dbReference type="Proteomes" id="UP000694542"/>
    </source>
</evidence>
<feature type="domain" description="KRAB" evidence="1">
    <location>
        <begin position="4"/>
        <end position="62"/>
    </location>
</feature>
<organism evidence="2 3">
    <name type="scientific">Canis lupus familiaris</name>
    <name type="common">Dog</name>
    <name type="synonym">Canis familiaris</name>
    <dbReference type="NCBI Taxonomy" id="9615"/>
    <lineage>
        <taxon>Eukaryota</taxon>
        <taxon>Metazoa</taxon>
        <taxon>Chordata</taxon>
        <taxon>Craniata</taxon>
        <taxon>Vertebrata</taxon>
        <taxon>Euteleostomi</taxon>
        <taxon>Mammalia</taxon>
        <taxon>Eutheria</taxon>
        <taxon>Laurasiatheria</taxon>
        <taxon>Carnivora</taxon>
        <taxon>Caniformia</taxon>
        <taxon>Canidae</taxon>
        <taxon>Canis</taxon>
    </lineage>
</organism>
<accession>A0A8C0SD12</accession>
<dbReference type="AlphaFoldDB" id="A0A8C0SD12"/>
<reference evidence="2" key="2">
    <citation type="submission" date="2025-08" db="UniProtKB">
        <authorList>
            <consortium name="Ensembl"/>
        </authorList>
    </citation>
    <scope>IDENTIFICATION</scope>
</reference>
<dbReference type="Pfam" id="PF01352">
    <property type="entry name" value="KRAB"/>
    <property type="match status" value="1"/>
</dbReference>
<sequence length="62" mass="7181">MVPMVIKDVAVNFTLEEQALLDPSHKKLYRDVMKETFRNLNSLETDPMNVRNVGKPSLFMQT</sequence>
<dbReference type="Proteomes" id="UP000694542">
    <property type="component" value="Chromosome 13"/>
</dbReference>
<dbReference type="PANTHER" id="PTHR23232">
    <property type="entry name" value="KRAB DOMAIN C2H2 ZINC FINGER"/>
    <property type="match status" value="1"/>
</dbReference>
<dbReference type="InterPro" id="IPR001909">
    <property type="entry name" value="KRAB"/>
</dbReference>
<dbReference type="GO" id="GO:0006355">
    <property type="term" value="P:regulation of DNA-templated transcription"/>
    <property type="evidence" value="ECO:0007669"/>
    <property type="project" value="InterPro"/>
</dbReference>
<evidence type="ECO:0000259" key="1">
    <source>
        <dbReference type="PROSITE" id="PS50805"/>
    </source>
</evidence>
<evidence type="ECO:0000313" key="2">
    <source>
        <dbReference type="Ensembl" id="ENSCAFP00040019297.1"/>
    </source>
</evidence>
<proteinExistence type="predicted"/>
<reference evidence="2" key="1">
    <citation type="submission" date="2018-10" db="EMBL/GenBank/DDBJ databases">
        <title>De novo assembly of a Great Dane genome.</title>
        <authorList>
            <person name="Kidd J.M."/>
            <person name="Pendleton A.L."/>
            <person name="Shen F."/>
            <person name="Emery S."/>
        </authorList>
    </citation>
    <scope>NUCLEOTIDE SEQUENCE [LARGE SCALE GENOMIC DNA]</scope>
    <source>
        <strain evidence="2">Great Dane</strain>
    </source>
</reference>
<dbReference type="SMART" id="SM00349">
    <property type="entry name" value="KRAB"/>
    <property type="match status" value="1"/>
</dbReference>
<protein>
    <recommendedName>
        <fullName evidence="1">KRAB domain-containing protein</fullName>
    </recommendedName>
</protein>
<dbReference type="InterPro" id="IPR050169">
    <property type="entry name" value="Krueppel_C2H2_ZnF"/>
</dbReference>
<dbReference type="CDD" id="cd07765">
    <property type="entry name" value="KRAB_A-box"/>
    <property type="match status" value="1"/>
</dbReference>
<dbReference type="Gene3D" id="6.10.140.140">
    <property type="match status" value="1"/>
</dbReference>
<dbReference type="PROSITE" id="PS50805">
    <property type="entry name" value="KRAB"/>
    <property type="match status" value="1"/>
</dbReference>
<name>A0A8C0SD12_CANLF</name>
<dbReference type="Ensembl" id="ENSCAFT00040022246.1">
    <property type="protein sequence ID" value="ENSCAFP00040019297.1"/>
    <property type="gene ID" value="ENSCAFG00040012045.1"/>
</dbReference>
<dbReference type="SUPFAM" id="SSF109640">
    <property type="entry name" value="KRAB domain (Kruppel-associated box)"/>
    <property type="match status" value="1"/>
</dbReference>
<dbReference type="PANTHER" id="PTHR23232:SF158">
    <property type="entry name" value="KRAB DOMAIN-CONTAINING PROTEIN 5"/>
    <property type="match status" value="1"/>
</dbReference>